<dbReference type="PANTHER" id="PTHR32039:SF9">
    <property type="entry name" value="MAGNESIUM-CHELATASE SUBUNIT CHLI-2, CHLOROPLASTIC"/>
    <property type="match status" value="1"/>
</dbReference>
<organism evidence="3 4">
    <name type="scientific">Chryseobacterium ginsengisoli</name>
    <dbReference type="NCBI Taxonomy" id="363853"/>
    <lineage>
        <taxon>Bacteria</taxon>
        <taxon>Pseudomonadati</taxon>
        <taxon>Bacteroidota</taxon>
        <taxon>Flavobacteriia</taxon>
        <taxon>Flavobacteriales</taxon>
        <taxon>Weeksellaceae</taxon>
        <taxon>Chryseobacterium group</taxon>
        <taxon>Chryseobacterium</taxon>
    </lineage>
</organism>
<evidence type="ECO:0000313" key="3">
    <source>
        <dbReference type="EMBL" id="GAA5091179.1"/>
    </source>
</evidence>
<accession>A0ABP9M8H1</accession>
<name>A0ABP9M8H1_9FLAO</name>
<evidence type="ECO:0000256" key="2">
    <source>
        <dbReference type="SAM" id="Phobius"/>
    </source>
</evidence>
<reference evidence="4" key="1">
    <citation type="journal article" date="2019" name="Int. J. Syst. Evol. Microbiol.">
        <title>The Global Catalogue of Microorganisms (GCM) 10K type strain sequencing project: providing services to taxonomists for standard genome sequencing and annotation.</title>
        <authorList>
            <consortium name="The Broad Institute Genomics Platform"/>
            <consortium name="The Broad Institute Genome Sequencing Center for Infectious Disease"/>
            <person name="Wu L."/>
            <person name="Ma J."/>
        </authorList>
    </citation>
    <scope>NUCLEOTIDE SEQUENCE [LARGE SCALE GENOMIC DNA]</scope>
    <source>
        <strain evidence="4">JCM 18019</strain>
    </source>
</reference>
<keyword evidence="2" id="KW-1133">Transmembrane helix</keyword>
<sequence length="476" mass="53907">MSNEWLNDLRRKMEDHTEDVPEGLWKNIRDELFDEEEAKNIVLGAMSDNLKAQEKAVIKINHRTLLYRIGSVAAAIAMFFILGRLIDFNGKKQPSEKPKYADQKHQESTKIFSDDPKLSNFKENQAVENSFKQRNDLNKINSDQEKNIYQVFRENSVENLLNKTKNLENVLWKSEISENRNQNQAEKLFNQNDQNLAQEQNKNAVEGQKNNEEETETHELLTKEEREWKEKFEEAEKTKLAGSKTKKSWTVGVLTGNASSNSTDQFPGYATLNGTTLSLPEVWGMDYEENPLMAILLANQDKKVDAKIKHKTPITFGASVFKNLGKRWSVGTGINYTKLSAELTSGSDNNFISSEQNIHYVGIPVQINYNVIQKGAFTGYVTGGGIVEKVVSGDIKTKYIVDGVVKENTKENISEKPVQVSVNTAVGLQLKVIKNIGIYAEPGIGYHFNDNSSLNTIYKEKPLNFNLKFGIRVLLE</sequence>
<dbReference type="Proteomes" id="UP001500353">
    <property type="component" value="Unassembled WGS sequence"/>
</dbReference>
<feature type="compositionally biased region" description="Basic and acidic residues" evidence="1">
    <location>
        <begin position="209"/>
        <end position="220"/>
    </location>
</feature>
<keyword evidence="4" id="KW-1185">Reference proteome</keyword>
<comment type="caution">
    <text evidence="3">The sequence shown here is derived from an EMBL/GenBank/DDBJ whole genome shotgun (WGS) entry which is preliminary data.</text>
</comment>
<gene>
    <name evidence="3" type="ORF">GCM10023210_18220</name>
</gene>
<evidence type="ECO:0000256" key="1">
    <source>
        <dbReference type="SAM" id="MobiDB-lite"/>
    </source>
</evidence>
<keyword evidence="2" id="KW-0472">Membrane</keyword>
<feature type="region of interest" description="Disordered" evidence="1">
    <location>
        <begin position="201"/>
        <end position="220"/>
    </location>
</feature>
<dbReference type="InterPro" id="IPR045006">
    <property type="entry name" value="CHLI-like"/>
</dbReference>
<protein>
    <submittedName>
        <fullName evidence="3">Outer membrane beta-barrel protein</fullName>
    </submittedName>
</protein>
<feature type="region of interest" description="Disordered" evidence="1">
    <location>
        <begin position="93"/>
        <end position="117"/>
    </location>
</feature>
<feature type="transmembrane region" description="Helical" evidence="2">
    <location>
        <begin position="65"/>
        <end position="86"/>
    </location>
</feature>
<dbReference type="EMBL" id="BAABHX010000003">
    <property type="protein sequence ID" value="GAA5091179.1"/>
    <property type="molecule type" value="Genomic_DNA"/>
</dbReference>
<proteinExistence type="predicted"/>
<keyword evidence="2" id="KW-0812">Transmembrane</keyword>
<dbReference type="PANTHER" id="PTHR32039">
    <property type="entry name" value="MAGNESIUM-CHELATASE SUBUNIT CHLI"/>
    <property type="match status" value="1"/>
</dbReference>
<evidence type="ECO:0000313" key="4">
    <source>
        <dbReference type="Proteomes" id="UP001500353"/>
    </source>
</evidence>
<dbReference type="RefSeq" id="WP_345202725.1">
    <property type="nucleotide sequence ID" value="NZ_BAABHX010000003.1"/>
</dbReference>